<sequence>MEPRSEEECAHVNMFNEICRETENN</sequence>
<keyword evidence="2" id="KW-1185">Reference proteome</keyword>
<evidence type="ECO:0000313" key="1">
    <source>
        <dbReference type="EMBL" id="MCH99499.1"/>
    </source>
</evidence>
<proteinExistence type="predicted"/>
<name>A0A392NJR5_9FABA</name>
<organism evidence="1 2">
    <name type="scientific">Trifolium medium</name>
    <dbReference type="NCBI Taxonomy" id="97028"/>
    <lineage>
        <taxon>Eukaryota</taxon>
        <taxon>Viridiplantae</taxon>
        <taxon>Streptophyta</taxon>
        <taxon>Embryophyta</taxon>
        <taxon>Tracheophyta</taxon>
        <taxon>Spermatophyta</taxon>
        <taxon>Magnoliopsida</taxon>
        <taxon>eudicotyledons</taxon>
        <taxon>Gunneridae</taxon>
        <taxon>Pentapetalae</taxon>
        <taxon>rosids</taxon>
        <taxon>fabids</taxon>
        <taxon>Fabales</taxon>
        <taxon>Fabaceae</taxon>
        <taxon>Papilionoideae</taxon>
        <taxon>50 kb inversion clade</taxon>
        <taxon>NPAAA clade</taxon>
        <taxon>Hologalegina</taxon>
        <taxon>IRL clade</taxon>
        <taxon>Trifolieae</taxon>
        <taxon>Trifolium</taxon>
    </lineage>
</organism>
<evidence type="ECO:0000313" key="2">
    <source>
        <dbReference type="Proteomes" id="UP000265520"/>
    </source>
</evidence>
<comment type="caution">
    <text evidence="1">The sequence shown here is derived from an EMBL/GenBank/DDBJ whole genome shotgun (WGS) entry which is preliminary data.</text>
</comment>
<dbReference type="Proteomes" id="UP000265520">
    <property type="component" value="Unassembled WGS sequence"/>
</dbReference>
<feature type="non-terminal residue" evidence="1">
    <location>
        <position position="25"/>
    </location>
</feature>
<dbReference type="AlphaFoldDB" id="A0A392NJR5"/>
<reference evidence="1 2" key="1">
    <citation type="journal article" date="2018" name="Front. Plant Sci.">
        <title>Red Clover (Trifolium pratense) and Zigzag Clover (T. medium) - A Picture of Genomic Similarities and Differences.</title>
        <authorList>
            <person name="Dluhosova J."/>
            <person name="Istvanek J."/>
            <person name="Nedelnik J."/>
            <person name="Repkova J."/>
        </authorList>
    </citation>
    <scope>NUCLEOTIDE SEQUENCE [LARGE SCALE GENOMIC DNA]</scope>
    <source>
        <strain evidence="2">cv. 10/8</strain>
        <tissue evidence="1">Leaf</tissue>
    </source>
</reference>
<protein>
    <submittedName>
        <fullName evidence="1">Uncharacterized protein</fullName>
    </submittedName>
</protein>
<accession>A0A392NJR5</accession>
<dbReference type="EMBL" id="LXQA010040469">
    <property type="protein sequence ID" value="MCH99499.1"/>
    <property type="molecule type" value="Genomic_DNA"/>
</dbReference>